<name>A0AAV3ZVH3_9GAST</name>
<feature type="region of interest" description="Disordered" evidence="1">
    <location>
        <begin position="76"/>
        <end position="95"/>
    </location>
</feature>
<accession>A0AAV3ZVH3</accession>
<proteinExistence type="predicted"/>
<evidence type="ECO:0000313" key="2">
    <source>
        <dbReference type="EMBL" id="GFN98681.1"/>
    </source>
</evidence>
<organism evidence="2 3">
    <name type="scientific">Plakobranchus ocellatus</name>
    <dbReference type="NCBI Taxonomy" id="259542"/>
    <lineage>
        <taxon>Eukaryota</taxon>
        <taxon>Metazoa</taxon>
        <taxon>Spiralia</taxon>
        <taxon>Lophotrochozoa</taxon>
        <taxon>Mollusca</taxon>
        <taxon>Gastropoda</taxon>
        <taxon>Heterobranchia</taxon>
        <taxon>Euthyneura</taxon>
        <taxon>Panpulmonata</taxon>
        <taxon>Sacoglossa</taxon>
        <taxon>Placobranchoidea</taxon>
        <taxon>Plakobranchidae</taxon>
        <taxon>Plakobranchus</taxon>
    </lineage>
</organism>
<keyword evidence="3" id="KW-1185">Reference proteome</keyword>
<evidence type="ECO:0000256" key="1">
    <source>
        <dbReference type="SAM" id="MobiDB-lite"/>
    </source>
</evidence>
<dbReference type="AlphaFoldDB" id="A0AAV3ZVH3"/>
<dbReference type="Proteomes" id="UP000735302">
    <property type="component" value="Unassembled WGS sequence"/>
</dbReference>
<comment type="caution">
    <text evidence="2">The sequence shown here is derived from an EMBL/GenBank/DDBJ whole genome shotgun (WGS) entry which is preliminary data.</text>
</comment>
<reference evidence="2 3" key="1">
    <citation type="journal article" date="2021" name="Elife">
        <title>Chloroplast acquisition without the gene transfer in kleptoplastic sea slugs, Plakobranchus ocellatus.</title>
        <authorList>
            <person name="Maeda T."/>
            <person name="Takahashi S."/>
            <person name="Yoshida T."/>
            <person name="Shimamura S."/>
            <person name="Takaki Y."/>
            <person name="Nagai Y."/>
            <person name="Toyoda A."/>
            <person name="Suzuki Y."/>
            <person name="Arimoto A."/>
            <person name="Ishii H."/>
            <person name="Satoh N."/>
            <person name="Nishiyama T."/>
            <person name="Hasebe M."/>
            <person name="Maruyama T."/>
            <person name="Minagawa J."/>
            <person name="Obokata J."/>
            <person name="Shigenobu S."/>
        </authorList>
    </citation>
    <scope>NUCLEOTIDE SEQUENCE [LARGE SCALE GENOMIC DNA]</scope>
</reference>
<sequence>MRGRRGRKACSLEWEGRPVACTARCAVTNTAQRSRTMHTLMVTALTENSKLCRVDSESALGSAAILLSRVRVPPLGPWPDGGPESLRSPCSRLAI</sequence>
<dbReference type="EMBL" id="BLXT01002861">
    <property type="protein sequence ID" value="GFN98681.1"/>
    <property type="molecule type" value="Genomic_DNA"/>
</dbReference>
<protein>
    <submittedName>
        <fullName evidence="2">Uncharacterized protein</fullName>
    </submittedName>
</protein>
<evidence type="ECO:0000313" key="3">
    <source>
        <dbReference type="Proteomes" id="UP000735302"/>
    </source>
</evidence>
<gene>
    <name evidence="2" type="ORF">PoB_002518700</name>
</gene>